<evidence type="ECO:0000313" key="3">
    <source>
        <dbReference type="Proteomes" id="UP000054630"/>
    </source>
</evidence>
<reference evidence="2 3" key="1">
    <citation type="submission" date="2015-01" db="EMBL/GenBank/DDBJ databases">
        <title>Evolution of Trichinella species and genotypes.</title>
        <authorList>
            <person name="Korhonen P.K."/>
            <person name="Edoardo P."/>
            <person name="Giuseppe L.R."/>
            <person name="Gasser R.B."/>
        </authorList>
    </citation>
    <scope>NUCLEOTIDE SEQUENCE [LARGE SCALE GENOMIC DNA]</scope>
    <source>
        <strain evidence="2">ISS37</strain>
    </source>
</reference>
<gene>
    <name evidence="2" type="ORF">T07_2319</name>
</gene>
<organism evidence="2 3">
    <name type="scientific">Trichinella nelsoni</name>
    <dbReference type="NCBI Taxonomy" id="6336"/>
    <lineage>
        <taxon>Eukaryota</taxon>
        <taxon>Metazoa</taxon>
        <taxon>Ecdysozoa</taxon>
        <taxon>Nematoda</taxon>
        <taxon>Enoplea</taxon>
        <taxon>Dorylaimia</taxon>
        <taxon>Trichinellida</taxon>
        <taxon>Trichinellidae</taxon>
        <taxon>Trichinella</taxon>
    </lineage>
</organism>
<evidence type="ECO:0000313" key="2">
    <source>
        <dbReference type="EMBL" id="KRX14178.1"/>
    </source>
</evidence>
<sequence length="80" mass="8882">MTQRHPAPNRGSRGTSQPVRTPGIRHESATDSNFKTAMEFHAGTVTAPLAHFSFLFYQFNSVQFKVSSIGGWSLWTLVAE</sequence>
<dbReference type="AlphaFoldDB" id="A0A0V0RI99"/>
<dbReference type="EMBL" id="JYDL01000169">
    <property type="protein sequence ID" value="KRX14178.1"/>
    <property type="molecule type" value="Genomic_DNA"/>
</dbReference>
<comment type="caution">
    <text evidence="2">The sequence shown here is derived from an EMBL/GenBank/DDBJ whole genome shotgun (WGS) entry which is preliminary data.</text>
</comment>
<keyword evidence="3" id="KW-1185">Reference proteome</keyword>
<dbReference type="Proteomes" id="UP000054630">
    <property type="component" value="Unassembled WGS sequence"/>
</dbReference>
<proteinExistence type="predicted"/>
<accession>A0A0V0RI99</accession>
<protein>
    <submittedName>
        <fullName evidence="2">Uncharacterized protein</fullName>
    </submittedName>
</protein>
<feature type="region of interest" description="Disordered" evidence="1">
    <location>
        <begin position="1"/>
        <end position="27"/>
    </location>
</feature>
<evidence type="ECO:0000256" key="1">
    <source>
        <dbReference type="SAM" id="MobiDB-lite"/>
    </source>
</evidence>
<name>A0A0V0RI99_9BILA</name>